<gene>
    <name evidence="1" type="ORF">EHZ11_14910</name>
</gene>
<dbReference type="Proteomes" id="UP000273641">
    <property type="component" value="Unassembled WGS sequence"/>
</dbReference>
<evidence type="ECO:0000313" key="2">
    <source>
        <dbReference type="Proteomes" id="UP000273641"/>
    </source>
</evidence>
<accession>A0AAE8FQ11</accession>
<name>A0AAE8FQ11_CLOPF</name>
<protein>
    <submittedName>
        <fullName evidence="1">Uncharacterized protein</fullName>
    </submittedName>
</protein>
<organism evidence="1 2">
    <name type="scientific">Clostridium perfringens</name>
    <dbReference type="NCBI Taxonomy" id="1502"/>
    <lineage>
        <taxon>Bacteria</taxon>
        <taxon>Bacillati</taxon>
        <taxon>Bacillota</taxon>
        <taxon>Clostridia</taxon>
        <taxon>Eubacteriales</taxon>
        <taxon>Clostridiaceae</taxon>
        <taxon>Clostridium</taxon>
    </lineage>
</organism>
<reference evidence="1 2" key="1">
    <citation type="submission" date="2018-11" db="EMBL/GenBank/DDBJ databases">
        <title>Draft genome sequences of potential pathogenic Clostridium perfringens from environmental surface water in the North West Province, South Africa.</title>
        <authorList>
            <person name="Fourie J.C.J."/>
            <person name="Sanko T.J."/>
            <person name="Bezuidenhout C."/>
            <person name="Mienie C."/>
            <person name="Adeleke R."/>
        </authorList>
    </citation>
    <scope>NUCLEOTIDE SEQUENCE [LARGE SCALE GENOMIC DNA]</scope>
    <source>
        <strain evidence="1 2">SC4-C13</strain>
    </source>
</reference>
<dbReference type="EMBL" id="RQNR01000012">
    <property type="protein sequence ID" value="RQN22929.1"/>
    <property type="molecule type" value="Genomic_DNA"/>
</dbReference>
<comment type="caution">
    <text evidence="1">The sequence shown here is derived from an EMBL/GenBank/DDBJ whole genome shotgun (WGS) entry which is preliminary data.</text>
</comment>
<dbReference type="AlphaFoldDB" id="A0AAE8FQ11"/>
<proteinExistence type="predicted"/>
<sequence>MEIESKFFEIISRNKEGEIKINEDYKIDFELEDKEINCRLGYWFKECVDFFVDEILKWENLEEYEWVDLSFHVYSNGNKYSMGCSYRCGSRDSNNITEDSFPHDDEIDESCVDGPEIMELLEKIK</sequence>
<evidence type="ECO:0000313" key="1">
    <source>
        <dbReference type="EMBL" id="RQN22929.1"/>
    </source>
</evidence>
<dbReference type="RefSeq" id="WP_124228920.1">
    <property type="nucleotide sequence ID" value="NZ_JAALMM010000018.1"/>
</dbReference>